<dbReference type="PANTHER" id="PTHR16943">
    <property type="entry name" value="2-METHYLCITRATE DEHYDRATASE-RELATED"/>
    <property type="match status" value="1"/>
</dbReference>
<dbReference type="InterPro" id="IPR036148">
    <property type="entry name" value="MmgE/PrpD_sf"/>
</dbReference>
<organism evidence="4 5">
    <name type="scientific">Enterocloster lavalensis</name>
    <dbReference type="NCBI Taxonomy" id="460384"/>
    <lineage>
        <taxon>Bacteria</taxon>
        <taxon>Bacillati</taxon>
        <taxon>Bacillota</taxon>
        <taxon>Clostridia</taxon>
        <taxon>Lachnospirales</taxon>
        <taxon>Lachnospiraceae</taxon>
        <taxon>Enterocloster</taxon>
    </lineage>
</organism>
<dbReference type="RefSeq" id="WP_092362843.1">
    <property type="nucleotide sequence ID" value="NZ_DAINWJ010000108.1"/>
</dbReference>
<dbReference type="InterPro" id="IPR042183">
    <property type="entry name" value="MmgE/PrpD_sf_1"/>
</dbReference>
<keyword evidence="5" id="KW-1185">Reference proteome</keyword>
<evidence type="ECO:0000313" key="4">
    <source>
        <dbReference type="EMBL" id="SET55205.1"/>
    </source>
</evidence>
<dbReference type="AlphaFoldDB" id="A0A1I0FB82"/>
<dbReference type="InterPro" id="IPR042188">
    <property type="entry name" value="MmgE/PrpD_sf_2"/>
</dbReference>
<gene>
    <name evidence="4" type="ORF">SAMN05216313_10885</name>
</gene>
<evidence type="ECO:0000256" key="1">
    <source>
        <dbReference type="ARBA" id="ARBA00006174"/>
    </source>
</evidence>
<proteinExistence type="inferred from homology"/>
<dbReference type="SUPFAM" id="SSF103378">
    <property type="entry name" value="2-methylcitrate dehydratase PrpD"/>
    <property type="match status" value="1"/>
</dbReference>
<dbReference type="Pfam" id="PF03972">
    <property type="entry name" value="MmgE_PrpD_N"/>
    <property type="match status" value="1"/>
</dbReference>
<protein>
    <submittedName>
        <fullName evidence="4">2-methylcitrate dehydratase PrpD</fullName>
    </submittedName>
</protein>
<accession>A0A1I0FB82</accession>
<feature type="domain" description="MmgE/PrpD C-terminal" evidence="3">
    <location>
        <begin position="271"/>
        <end position="434"/>
    </location>
</feature>
<dbReference type="InterPro" id="IPR005656">
    <property type="entry name" value="MmgE_PrpD"/>
</dbReference>
<dbReference type="STRING" id="460384.SAMN05216313_10885"/>
<dbReference type="PANTHER" id="PTHR16943:SF8">
    <property type="entry name" value="2-METHYLCITRATE DEHYDRATASE"/>
    <property type="match status" value="1"/>
</dbReference>
<feature type="domain" description="MmgE/PrpD N-terminal" evidence="2">
    <location>
        <begin position="11"/>
        <end position="250"/>
    </location>
</feature>
<sequence length="454" mass="49582">METTTQQTRCLAAYLCGMDVSKFSDHTVDITKMCIEDFIGVAIAGSAKKESGIWKEYYSGKLTAPQASTFQPGFAQMTVEQAAALNAVFGHVMDMDDVHNASITHLAVITVPTAFALGQQLGKSGKEIIEAVAAGYEAGARIGEAINPSSYKYWHTTGVVGAFAAGVTAAKLLGLDEEQMVNCLGSAGTQAAGLWEFLASGSMSKVLHTANANLCGLRSAELAKLGFTGAPTILEGDRAFVNALAPEPDLDSLTKGFGESYRIEENSFKPYACCRHTHSANYCIEKILSAHALDPEEIVSITDDTYSTAVQTTNNPYPENPYAAKFSLQFCIAAAIVLKDLSDRTFTVENINNPAVRALMEKIKVKVNKELDDEFKQDPNQWSHRLTICLKNGETITEQVDYPIGDFKNPFDLEMADRKFRLLTEDMIGEEGVTKLLDRLHRLETIQDINEIFN</sequence>
<evidence type="ECO:0000313" key="5">
    <source>
        <dbReference type="Proteomes" id="UP000198508"/>
    </source>
</evidence>
<name>A0A1I0FB82_9FIRM</name>
<evidence type="ECO:0000259" key="2">
    <source>
        <dbReference type="Pfam" id="PF03972"/>
    </source>
</evidence>
<reference evidence="5" key="1">
    <citation type="submission" date="2016-10" db="EMBL/GenBank/DDBJ databases">
        <authorList>
            <person name="Varghese N."/>
            <person name="Submissions S."/>
        </authorList>
    </citation>
    <scope>NUCLEOTIDE SEQUENCE [LARGE SCALE GENOMIC DNA]</scope>
    <source>
        <strain evidence="5">NLAE-zl-G277</strain>
    </source>
</reference>
<dbReference type="GeneID" id="93278083"/>
<dbReference type="Gene3D" id="3.30.1330.120">
    <property type="entry name" value="2-methylcitrate dehydratase PrpD"/>
    <property type="match status" value="1"/>
</dbReference>
<dbReference type="InterPro" id="IPR045336">
    <property type="entry name" value="MmgE_PrpD_N"/>
</dbReference>
<dbReference type="Gene3D" id="1.10.4100.10">
    <property type="entry name" value="2-methylcitrate dehydratase PrpD"/>
    <property type="match status" value="1"/>
</dbReference>
<dbReference type="InterPro" id="IPR045337">
    <property type="entry name" value="MmgE_PrpD_C"/>
</dbReference>
<dbReference type="GO" id="GO:0016829">
    <property type="term" value="F:lyase activity"/>
    <property type="evidence" value="ECO:0007669"/>
    <property type="project" value="InterPro"/>
</dbReference>
<dbReference type="Proteomes" id="UP000198508">
    <property type="component" value="Unassembled WGS sequence"/>
</dbReference>
<evidence type="ECO:0000259" key="3">
    <source>
        <dbReference type="Pfam" id="PF19305"/>
    </source>
</evidence>
<comment type="similarity">
    <text evidence="1">Belongs to the PrpD family.</text>
</comment>
<dbReference type="Pfam" id="PF19305">
    <property type="entry name" value="MmgE_PrpD_C"/>
    <property type="match status" value="1"/>
</dbReference>
<dbReference type="EMBL" id="FOIM01000008">
    <property type="protein sequence ID" value="SET55205.1"/>
    <property type="molecule type" value="Genomic_DNA"/>
</dbReference>